<dbReference type="InterPro" id="IPR052050">
    <property type="entry name" value="SecEffector_AnkRepeat"/>
</dbReference>
<evidence type="ECO:0000313" key="2">
    <source>
        <dbReference type="Proteomes" id="UP000241474"/>
    </source>
</evidence>
<reference evidence="1 2" key="1">
    <citation type="submission" date="2014-10" db="EMBL/GenBank/DDBJ databases">
        <title>Pan-genome analysis of Brazilian lineage A amoebal mimiviruses.</title>
        <authorList>
            <person name="Assis F.L."/>
            <person name="Abrahao J.S."/>
            <person name="Kroon E.G."/>
            <person name="Dornas F.P."/>
            <person name="Andrade K.R."/>
            <person name="Borato P.V.M."/>
            <person name="Pilotto M.R."/>
            <person name="Benamar S."/>
            <person name="LaScola B."/>
            <person name="Colson P."/>
        </authorList>
    </citation>
    <scope>NUCLEOTIDE SEQUENCE [LARGE SCALE GENOMIC DNA]</scope>
    <source>
        <strain evidence="1 2">Oyster</strain>
    </source>
</reference>
<dbReference type="InterPro" id="IPR036770">
    <property type="entry name" value="Ankyrin_rpt-contain_sf"/>
</dbReference>
<dbReference type="PANTHER" id="PTHR46586">
    <property type="entry name" value="ANKYRIN REPEAT-CONTAINING PROTEIN"/>
    <property type="match status" value="1"/>
</dbReference>
<name>A0A0G2Y3A3_MIMIV</name>
<dbReference type="PANTHER" id="PTHR46586:SF3">
    <property type="entry name" value="ANKYRIN REPEAT-CONTAINING PROTEIN"/>
    <property type="match status" value="1"/>
</dbReference>
<organism evidence="1 2">
    <name type="scientific">Acanthamoeba polyphaga mimivirus</name>
    <name type="common">APMV</name>
    <dbReference type="NCBI Taxonomy" id="212035"/>
    <lineage>
        <taxon>Viruses</taxon>
        <taxon>Varidnaviria</taxon>
        <taxon>Bamfordvirae</taxon>
        <taxon>Nucleocytoviricota</taxon>
        <taxon>Megaviricetes</taxon>
        <taxon>Imitervirales</taxon>
        <taxon>Mimiviridae</taxon>
        <taxon>Megamimivirinae</taxon>
        <taxon>Mimivirus</taxon>
        <taxon>Mimivirus bradfordmassiliense</taxon>
    </lineage>
</organism>
<evidence type="ECO:0000313" key="1">
    <source>
        <dbReference type="EMBL" id="AKI78979.1"/>
    </source>
</evidence>
<dbReference type="Proteomes" id="UP000241474">
    <property type="component" value="Segment"/>
</dbReference>
<dbReference type="EMBL" id="KM982401">
    <property type="protein sequence ID" value="AKI78979.1"/>
    <property type="molecule type" value="Genomic_DNA"/>
</dbReference>
<sequence>MNKTTSQEILKTNNCLEWLFEKIFKQLVPNKQELYDLPFSEIYSRTFCNNQIHQLIAESLKSTVIEIETYLTDKKFIEKFLFVSVRREYKFRIKKLHVQIMLKEYDKIEFLINSGYNVDFDSLKLACLNGSLDILNLLLKFYQKKLSSELLMYCSEFSHYDIYQLLTTKYNLYPNLSVFYRAVLSDSIEIVEDVSSNISANQQVMENAFKTNHTDIINLLLVRAKKDGTHIDRNLVVYPIMNCNFELLTILSNMNLINWHVELYYSALLSGSMEMITYLEDKIDKTNPDFHKKKILDSSHQSSGKNSLLLEDIIYEIDGKKYFSHTMNYAIQSGSVNVVDYIWSRGYGITVSNFITAIKQGSVEILERLCKWYHLKLPIYLIHYFSTKSYVTNKIAKAKVLIENKLLMINEPVQECIELYKKEETHIKLIEQPTQIVSDSKYDPDYLMQYSMFFIPMKGFKLNHRLITQIRINLQLNYMDSLVELYTCDRNYADKMILLNNLFLFGTIDQIKILYPLLKTKYCPDKPILMEIICKCEITKLCYLKNSGLLDNDVVQSLIPLVIMLENPLINALFSKLTTVNLIDKYIVLSNNVPLIRKWLNESPMIDKNQVKSLFLLDDLEITDSILSQYSVIICKHKEEFLDWCEEEDLLDTRQKIEKKYLK</sequence>
<proteinExistence type="predicted"/>
<dbReference type="Gene3D" id="1.25.40.20">
    <property type="entry name" value="Ankyrin repeat-containing domain"/>
    <property type="match status" value="1"/>
</dbReference>
<organismHost>
    <name type="scientific">Acanthamoeba polyphaga</name>
    <name type="common">Amoeba</name>
    <dbReference type="NCBI Taxonomy" id="5757"/>
</organismHost>
<protein>
    <submittedName>
        <fullName evidence="1">Putative ankyrin repeat protein</fullName>
    </submittedName>
</protein>
<accession>A0A0G2Y3A3</accession>
<dbReference type="SUPFAM" id="SSF48403">
    <property type="entry name" value="Ankyrin repeat"/>
    <property type="match status" value="1"/>
</dbReference>